<dbReference type="CDD" id="cd03257">
    <property type="entry name" value="ABC_NikE_OppD_transporters"/>
    <property type="match status" value="1"/>
</dbReference>
<dbReference type="RefSeq" id="WP_046110367.1">
    <property type="nucleotide sequence ID" value="NZ_JZEX01000179.1"/>
</dbReference>
<dbReference type="GO" id="GO:0005524">
    <property type="term" value="F:ATP binding"/>
    <property type="evidence" value="ECO:0007669"/>
    <property type="project" value="UniProtKB-KW"/>
</dbReference>
<protein>
    <recommendedName>
        <fullName evidence="6">ABC transporter domain-containing protein</fullName>
    </recommendedName>
</protein>
<evidence type="ECO:0000256" key="1">
    <source>
        <dbReference type="ARBA" id="ARBA00004417"/>
    </source>
</evidence>
<feature type="domain" description="ABC transporter" evidence="6">
    <location>
        <begin position="5"/>
        <end position="256"/>
    </location>
</feature>
<comment type="caution">
    <text evidence="7">The sequence shown here is derived from an EMBL/GenBank/DDBJ whole genome shotgun (WGS) entry which is preliminary data.</text>
</comment>
<evidence type="ECO:0000256" key="3">
    <source>
        <dbReference type="ARBA" id="ARBA00022448"/>
    </source>
</evidence>
<dbReference type="InterPro" id="IPR017871">
    <property type="entry name" value="ABC_transporter-like_CS"/>
</dbReference>
<sequence>MAVILRTEGLNKVYRLGSFGRARTIQALNDVDISVESDNPVIIAVVGESGSGKTTLAKTLLRLVEPTSGRAIVYDKVVAGRGAQPGKREFLSSIQPIFQNPFEAFSRYRTVDAYLFETADRVAGLRGQAAEAAVEQALASVGLEFADVVGKYTNQFSGGELQRVSIARALIPQPSLIVADEPVSMIDASRRMIIINLFKRLRDEAGRSFLYITHDLATAYYISDFVAVMNKGQVVEFGAARDVMSNPQHAYTRLLLGSIPTTRSRWRPRKAAAAPH</sequence>
<dbReference type="PATRIC" id="fig|443610.3.peg.2247"/>
<dbReference type="AlphaFoldDB" id="A0A0F5FFW3"/>
<evidence type="ECO:0000256" key="4">
    <source>
        <dbReference type="ARBA" id="ARBA00022741"/>
    </source>
</evidence>
<dbReference type="InterPro" id="IPR003593">
    <property type="entry name" value="AAA+_ATPase"/>
</dbReference>
<organism evidence="7 8">
    <name type="scientific">Devosia geojensis</name>
    <dbReference type="NCBI Taxonomy" id="443610"/>
    <lineage>
        <taxon>Bacteria</taxon>
        <taxon>Pseudomonadati</taxon>
        <taxon>Pseudomonadota</taxon>
        <taxon>Alphaproteobacteria</taxon>
        <taxon>Hyphomicrobiales</taxon>
        <taxon>Devosiaceae</taxon>
        <taxon>Devosia</taxon>
    </lineage>
</organism>
<proteinExistence type="inferred from homology"/>
<evidence type="ECO:0000259" key="6">
    <source>
        <dbReference type="PROSITE" id="PS50893"/>
    </source>
</evidence>
<dbReference type="PANTHER" id="PTHR43230:SF3">
    <property type="entry name" value="ABC-TYPE DIPEPTIDE_OLIGOPEPTIDE TRANSPORT SYSTEM, ATPASE COMPONENT"/>
    <property type="match status" value="1"/>
</dbReference>
<dbReference type="GO" id="GO:0015833">
    <property type="term" value="P:peptide transport"/>
    <property type="evidence" value="ECO:0007669"/>
    <property type="project" value="InterPro"/>
</dbReference>
<dbReference type="InterPro" id="IPR027417">
    <property type="entry name" value="P-loop_NTPase"/>
</dbReference>
<dbReference type="InterPro" id="IPR013563">
    <property type="entry name" value="Oligopep_ABC_C"/>
</dbReference>
<dbReference type="Pfam" id="PF08352">
    <property type="entry name" value="oligo_HPY"/>
    <property type="match status" value="1"/>
</dbReference>
<dbReference type="PROSITE" id="PS50893">
    <property type="entry name" value="ABC_TRANSPORTER_2"/>
    <property type="match status" value="1"/>
</dbReference>
<dbReference type="SMART" id="SM00382">
    <property type="entry name" value="AAA"/>
    <property type="match status" value="1"/>
</dbReference>
<keyword evidence="3" id="KW-0813">Transport</keyword>
<keyword evidence="8" id="KW-1185">Reference proteome</keyword>
<evidence type="ECO:0000256" key="5">
    <source>
        <dbReference type="ARBA" id="ARBA00022840"/>
    </source>
</evidence>
<dbReference type="OrthoDB" id="2986442at2"/>
<comment type="subcellular location">
    <subcellularLocation>
        <location evidence="1">Cell inner membrane</location>
        <topology evidence="1">Peripheral membrane protein</topology>
    </subcellularLocation>
</comment>
<dbReference type="InterPro" id="IPR003439">
    <property type="entry name" value="ABC_transporter-like_ATP-bd"/>
</dbReference>
<dbReference type="STRING" id="443610.VE25_19640"/>
<gene>
    <name evidence="7" type="ORF">VE25_19640</name>
</gene>
<accession>A0A0F5FFW3</accession>
<keyword evidence="4" id="KW-0547">Nucleotide-binding</keyword>
<comment type="similarity">
    <text evidence="2">Belongs to the ABC transporter superfamily.</text>
</comment>
<dbReference type="PANTHER" id="PTHR43230">
    <property type="entry name" value="ABC-TYPE DIPEPTIDE/OLIGOPEPTIDE TRANSPORT SYSTEM, ATPASE COMPONENT"/>
    <property type="match status" value="1"/>
</dbReference>
<dbReference type="Proteomes" id="UP000033632">
    <property type="component" value="Unassembled WGS sequence"/>
</dbReference>
<evidence type="ECO:0000313" key="8">
    <source>
        <dbReference type="Proteomes" id="UP000033632"/>
    </source>
</evidence>
<keyword evidence="5" id="KW-0067">ATP-binding</keyword>
<evidence type="ECO:0000256" key="2">
    <source>
        <dbReference type="ARBA" id="ARBA00005417"/>
    </source>
</evidence>
<dbReference type="EMBL" id="JZEX01000179">
    <property type="protein sequence ID" value="KKB07062.1"/>
    <property type="molecule type" value="Genomic_DNA"/>
</dbReference>
<dbReference type="GO" id="GO:0016887">
    <property type="term" value="F:ATP hydrolysis activity"/>
    <property type="evidence" value="ECO:0007669"/>
    <property type="project" value="InterPro"/>
</dbReference>
<dbReference type="GO" id="GO:0005886">
    <property type="term" value="C:plasma membrane"/>
    <property type="evidence" value="ECO:0007669"/>
    <property type="project" value="UniProtKB-SubCell"/>
</dbReference>
<name>A0A0F5FFW3_9HYPH</name>
<dbReference type="Pfam" id="PF00005">
    <property type="entry name" value="ABC_tran"/>
    <property type="match status" value="1"/>
</dbReference>
<reference evidence="7 8" key="1">
    <citation type="submission" date="2015-03" db="EMBL/GenBank/DDBJ databases">
        <authorList>
            <person name="Hassan Y.I."/>
            <person name="Lepp D."/>
            <person name="Li X.-Z."/>
            <person name="Zhou T."/>
        </authorList>
    </citation>
    <scope>NUCLEOTIDE SEQUENCE [LARGE SCALE GENOMIC DNA]</scope>
    <source>
        <strain evidence="7 8">BD-c194</strain>
    </source>
</reference>
<dbReference type="SUPFAM" id="SSF52540">
    <property type="entry name" value="P-loop containing nucleoside triphosphate hydrolases"/>
    <property type="match status" value="1"/>
</dbReference>
<evidence type="ECO:0000313" key="7">
    <source>
        <dbReference type="EMBL" id="KKB07062.1"/>
    </source>
</evidence>
<dbReference type="Gene3D" id="3.40.50.300">
    <property type="entry name" value="P-loop containing nucleotide triphosphate hydrolases"/>
    <property type="match status" value="1"/>
</dbReference>
<dbReference type="PROSITE" id="PS00211">
    <property type="entry name" value="ABC_TRANSPORTER_1"/>
    <property type="match status" value="1"/>
</dbReference>